<keyword evidence="1" id="KW-0812">Transmembrane</keyword>
<keyword evidence="1" id="KW-1133">Transmembrane helix</keyword>
<keyword evidence="1" id="KW-0472">Membrane</keyword>
<evidence type="ECO:0000313" key="3">
    <source>
        <dbReference type="Proteomes" id="UP001529510"/>
    </source>
</evidence>
<reference evidence="2 3" key="1">
    <citation type="submission" date="2024-05" db="EMBL/GenBank/DDBJ databases">
        <title>Genome sequencing and assembly of Indian major carp, Cirrhinus mrigala (Hamilton, 1822).</title>
        <authorList>
            <person name="Mohindra V."/>
            <person name="Chowdhury L.M."/>
            <person name="Lal K."/>
            <person name="Jena J.K."/>
        </authorList>
    </citation>
    <scope>NUCLEOTIDE SEQUENCE [LARGE SCALE GENOMIC DNA]</scope>
    <source>
        <strain evidence="2">CM1030</strain>
        <tissue evidence="2">Blood</tissue>
    </source>
</reference>
<dbReference type="Proteomes" id="UP001529510">
    <property type="component" value="Unassembled WGS sequence"/>
</dbReference>
<gene>
    <name evidence="2" type="ORF">M9458_033138</name>
</gene>
<feature type="transmembrane region" description="Helical" evidence="1">
    <location>
        <begin position="32"/>
        <end position="58"/>
    </location>
</feature>
<proteinExistence type="predicted"/>
<dbReference type="AlphaFoldDB" id="A0ABD0PGA0"/>
<accession>A0ABD0PGA0</accession>
<keyword evidence="3" id="KW-1185">Reference proteome</keyword>
<protein>
    <submittedName>
        <fullName evidence="2">Uncharacterized protein</fullName>
    </submittedName>
</protein>
<comment type="caution">
    <text evidence="2">The sequence shown here is derived from an EMBL/GenBank/DDBJ whole genome shotgun (WGS) entry which is preliminary data.</text>
</comment>
<sequence>DHVAFVITVPTALAIFLTIFVLVCIESIFKKLLRVFSLVIWACLVAMGYLFMFFGGIICPWDQ</sequence>
<evidence type="ECO:0000256" key="1">
    <source>
        <dbReference type="SAM" id="Phobius"/>
    </source>
</evidence>
<feature type="transmembrane region" description="Helical" evidence="1">
    <location>
        <begin position="6"/>
        <end position="25"/>
    </location>
</feature>
<organism evidence="2 3">
    <name type="scientific">Cirrhinus mrigala</name>
    <name type="common">Mrigala</name>
    <dbReference type="NCBI Taxonomy" id="683832"/>
    <lineage>
        <taxon>Eukaryota</taxon>
        <taxon>Metazoa</taxon>
        <taxon>Chordata</taxon>
        <taxon>Craniata</taxon>
        <taxon>Vertebrata</taxon>
        <taxon>Euteleostomi</taxon>
        <taxon>Actinopterygii</taxon>
        <taxon>Neopterygii</taxon>
        <taxon>Teleostei</taxon>
        <taxon>Ostariophysi</taxon>
        <taxon>Cypriniformes</taxon>
        <taxon>Cyprinidae</taxon>
        <taxon>Labeoninae</taxon>
        <taxon>Labeonini</taxon>
        <taxon>Cirrhinus</taxon>
    </lineage>
</organism>
<evidence type="ECO:0000313" key="2">
    <source>
        <dbReference type="EMBL" id="KAL0172827.1"/>
    </source>
</evidence>
<name>A0ABD0PGA0_CIRMR</name>
<feature type="non-terminal residue" evidence="2">
    <location>
        <position position="1"/>
    </location>
</feature>
<dbReference type="EMBL" id="JAMKFB020000016">
    <property type="protein sequence ID" value="KAL0172827.1"/>
    <property type="molecule type" value="Genomic_DNA"/>
</dbReference>
<feature type="non-terminal residue" evidence="2">
    <location>
        <position position="63"/>
    </location>
</feature>